<keyword evidence="4" id="KW-1185">Reference proteome</keyword>
<feature type="domain" description="DUF6534" evidence="2">
    <location>
        <begin position="375"/>
        <end position="465"/>
    </location>
</feature>
<keyword evidence="1" id="KW-0812">Transmembrane</keyword>
<dbReference type="PANTHER" id="PTHR40465">
    <property type="entry name" value="CHROMOSOME 1, WHOLE GENOME SHOTGUN SEQUENCE"/>
    <property type="match status" value="1"/>
</dbReference>
<feature type="transmembrane region" description="Helical" evidence="1">
    <location>
        <begin position="299"/>
        <end position="318"/>
    </location>
</feature>
<evidence type="ECO:0000313" key="3">
    <source>
        <dbReference type="EMBL" id="KIO33302.1"/>
    </source>
</evidence>
<feature type="transmembrane region" description="Helical" evidence="1">
    <location>
        <begin position="255"/>
        <end position="279"/>
    </location>
</feature>
<name>A0A0C3MI25_9AGAM</name>
<reference evidence="4" key="2">
    <citation type="submission" date="2015-01" db="EMBL/GenBank/DDBJ databases">
        <title>Evolutionary Origins and Diversification of the Mycorrhizal Mutualists.</title>
        <authorList>
            <consortium name="DOE Joint Genome Institute"/>
            <consortium name="Mycorrhizal Genomics Consortium"/>
            <person name="Kohler A."/>
            <person name="Kuo A."/>
            <person name="Nagy L.G."/>
            <person name="Floudas D."/>
            <person name="Copeland A."/>
            <person name="Barry K.W."/>
            <person name="Cichocki N."/>
            <person name="Veneault-Fourrey C."/>
            <person name="LaButti K."/>
            <person name="Lindquist E.A."/>
            <person name="Lipzen A."/>
            <person name="Lundell T."/>
            <person name="Morin E."/>
            <person name="Murat C."/>
            <person name="Riley R."/>
            <person name="Ohm R."/>
            <person name="Sun H."/>
            <person name="Tunlid A."/>
            <person name="Henrissat B."/>
            <person name="Grigoriev I.V."/>
            <person name="Hibbett D.S."/>
            <person name="Martin F."/>
        </authorList>
    </citation>
    <scope>NUCLEOTIDE SEQUENCE [LARGE SCALE GENOMIC DNA]</scope>
    <source>
        <strain evidence="4">MUT 4182</strain>
    </source>
</reference>
<sequence length="610" mass="67580">MALVGATFMLGVTASQSMKYFSTFGYESLRLFTLVVSCMILSIYGDWKRYAAVPWHFAAMEVVTRLTVFVSQTFFAHRCYTLYNRSKVVFVGVMSGMLASLILFMMVSAALAVNPYYVQVLEKLTTAALSVNLLTDVAITGLTLWKLGLREGETFSPRTDDLLRRLRNVTIEATVPPALCATINIALCLKPRAMIKPVKGKGPQAIEHAIAHAQLDPGGVLGPWLMALVSLTFMMGILTIQAWRYFATFGYESRGIFVLVVTCIVLSVAQWVVVELVAWDWFVAHYGDWRVVVEVPWQVWSEPIIAQLTAFVAQLFFAHRCYTLYRRSKLIFTGLILTMLASVAMFTMVGVALAIDPYNFKLDKQFTIPAVCINLFTDLAITILTLSKLGSRDGQGSMFSPNTDDVLRRLRNLTIEAAVPPAICAVLNMSFFLGLGAHNIIFTWFNIMTPRFYVCSLLFMLNARVTIRKKFNSPNGDEESGVGTSFEFSNTAVTGPYNVSPQTDTRRTTVLFAPTTGTSFAPNASMGIVNERVGGDISPPQGRFSINEVPIVGTSQSDLRIDLDRWEGKVLTTVHLLLEGCAVKISLNSYFLALAKKLGTTTFAVFSTRF</sequence>
<feature type="transmembrane region" description="Helical" evidence="1">
    <location>
        <begin position="224"/>
        <end position="243"/>
    </location>
</feature>
<evidence type="ECO:0000256" key="1">
    <source>
        <dbReference type="SAM" id="Phobius"/>
    </source>
</evidence>
<feature type="transmembrane region" description="Helical" evidence="1">
    <location>
        <begin position="441"/>
        <end position="461"/>
    </location>
</feature>
<dbReference type="HOGENOM" id="CLU_447732_0_0_1"/>
<keyword evidence="1" id="KW-0472">Membrane</keyword>
<protein>
    <recommendedName>
        <fullName evidence="2">DUF6534 domain-containing protein</fullName>
    </recommendedName>
</protein>
<gene>
    <name evidence="3" type="ORF">M407DRAFT_17856</name>
</gene>
<feature type="transmembrane region" description="Helical" evidence="1">
    <location>
        <begin position="417"/>
        <end position="435"/>
    </location>
</feature>
<feature type="transmembrane region" description="Helical" evidence="1">
    <location>
        <begin position="88"/>
        <end position="112"/>
    </location>
</feature>
<evidence type="ECO:0000313" key="4">
    <source>
        <dbReference type="Proteomes" id="UP000054248"/>
    </source>
</evidence>
<accession>A0A0C3MI25</accession>
<dbReference type="EMBL" id="KN822949">
    <property type="protein sequence ID" value="KIO33302.1"/>
    <property type="molecule type" value="Genomic_DNA"/>
</dbReference>
<proteinExistence type="predicted"/>
<evidence type="ECO:0000259" key="2">
    <source>
        <dbReference type="Pfam" id="PF20152"/>
    </source>
</evidence>
<feature type="transmembrane region" description="Helical" evidence="1">
    <location>
        <begin position="330"/>
        <end position="355"/>
    </location>
</feature>
<feature type="transmembrane region" description="Helical" evidence="1">
    <location>
        <begin position="57"/>
        <end position="76"/>
    </location>
</feature>
<organism evidence="3 4">
    <name type="scientific">Tulasnella calospora MUT 4182</name>
    <dbReference type="NCBI Taxonomy" id="1051891"/>
    <lineage>
        <taxon>Eukaryota</taxon>
        <taxon>Fungi</taxon>
        <taxon>Dikarya</taxon>
        <taxon>Basidiomycota</taxon>
        <taxon>Agaricomycotina</taxon>
        <taxon>Agaricomycetes</taxon>
        <taxon>Cantharellales</taxon>
        <taxon>Tulasnellaceae</taxon>
        <taxon>Tulasnella</taxon>
    </lineage>
</organism>
<dbReference type="AlphaFoldDB" id="A0A0C3MI25"/>
<feature type="transmembrane region" description="Helical" evidence="1">
    <location>
        <begin position="367"/>
        <end position="386"/>
    </location>
</feature>
<dbReference type="Proteomes" id="UP000054248">
    <property type="component" value="Unassembled WGS sequence"/>
</dbReference>
<dbReference type="PANTHER" id="PTHR40465:SF1">
    <property type="entry name" value="DUF6534 DOMAIN-CONTAINING PROTEIN"/>
    <property type="match status" value="1"/>
</dbReference>
<dbReference type="OrthoDB" id="3206554at2759"/>
<feature type="transmembrane region" description="Helical" evidence="1">
    <location>
        <begin position="24"/>
        <end position="45"/>
    </location>
</feature>
<dbReference type="InterPro" id="IPR045339">
    <property type="entry name" value="DUF6534"/>
</dbReference>
<keyword evidence="1" id="KW-1133">Transmembrane helix</keyword>
<reference evidence="3 4" key="1">
    <citation type="submission" date="2014-04" db="EMBL/GenBank/DDBJ databases">
        <authorList>
            <consortium name="DOE Joint Genome Institute"/>
            <person name="Kuo A."/>
            <person name="Girlanda M."/>
            <person name="Perotto S."/>
            <person name="Kohler A."/>
            <person name="Nagy L.G."/>
            <person name="Floudas D."/>
            <person name="Copeland A."/>
            <person name="Barry K.W."/>
            <person name="Cichocki N."/>
            <person name="Veneault-Fourrey C."/>
            <person name="LaButti K."/>
            <person name="Lindquist E.A."/>
            <person name="Lipzen A."/>
            <person name="Lundell T."/>
            <person name="Morin E."/>
            <person name="Murat C."/>
            <person name="Sun H."/>
            <person name="Tunlid A."/>
            <person name="Henrissat B."/>
            <person name="Grigoriev I.V."/>
            <person name="Hibbett D.S."/>
            <person name="Martin F."/>
            <person name="Nordberg H.P."/>
            <person name="Cantor M.N."/>
            <person name="Hua S.X."/>
        </authorList>
    </citation>
    <scope>NUCLEOTIDE SEQUENCE [LARGE SCALE GENOMIC DNA]</scope>
    <source>
        <strain evidence="3 4">MUT 4182</strain>
    </source>
</reference>
<dbReference type="Pfam" id="PF20152">
    <property type="entry name" value="DUF6534"/>
    <property type="match status" value="1"/>
</dbReference>
<dbReference type="STRING" id="1051891.A0A0C3MI25"/>